<dbReference type="Proteomes" id="UP001604277">
    <property type="component" value="Unassembled WGS sequence"/>
</dbReference>
<accession>A0ABD1T5K5</accession>
<dbReference type="PANTHER" id="PTHR33913:SF1">
    <property type="entry name" value="DRBM DOMAIN-CONTAINING PROTEIN"/>
    <property type="match status" value="1"/>
</dbReference>
<evidence type="ECO:0000313" key="2">
    <source>
        <dbReference type="Proteomes" id="UP001604277"/>
    </source>
</evidence>
<evidence type="ECO:0008006" key="3">
    <source>
        <dbReference type="Google" id="ProtNLM"/>
    </source>
</evidence>
<evidence type="ECO:0000313" key="1">
    <source>
        <dbReference type="EMBL" id="KAL2507985.1"/>
    </source>
</evidence>
<keyword evidence="2" id="KW-1185">Reference proteome</keyword>
<reference evidence="2" key="1">
    <citation type="submission" date="2024-07" db="EMBL/GenBank/DDBJ databases">
        <title>Two chromosome-level genome assemblies of Korean endemic species Abeliophyllum distichum and Forsythia ovata (Oleaceae).</title>
        <authorList>
            <person name="Jang H."/>
        </authorList>
    </citation>
    <scope>NUCLEOTIDE SEQUENCE [LARGE SCALE GENOMIC DNA]</scope>
</reference>
<name>A0ABD1T5K5_9LAMI</name>
<dbReference type="SUPFAM" id="SSF54768">
    <property type="entry name" value="dsRNA-binding domain-like"/>
    <property type="match status" value="1"/>
</dbReference>
<dbReference type="EMBL" id="JBFOLJ010000009">
    <property type="protein sequence ID" value="KAL2507985.1"/>
    <property type="molecule type" value="Genomic_DNA"/>
</dbReference>
<comment type="caution">
    <text evidence="1">The sequence shown here is derived from an EMBL/GenBank/DDBJ whole genome shotgun (WGS) entry which is preliminary data.</text>
</comment>
<dbReference type="AlphaFoldDB" id="A0ABD1T5K5"/>
<proteinExistence type="predicted"/>
<sequence>MARFLERIATSLSSSNQIGIPLANTELVGLEPNKKDIEEVQNAPASESLQNALTLLYRERQEVYSQICSTEDELALYEGNIEKIRDGAEVGLALQCIKSIASGHNSVFSKSDNQAEDKAFQPGEDHCESQWKRQMRLSGTSLPGNSSCQDLETMCLKNNWRLPRYFVEPSDGNFTSEVILKGKDFKFSSMSDLKTNPREARESAAARLIGELHNFCM</sequence>
<protein>
    <recommendedName>
        <fullName evidence="3">DRBM domain-containing protein</fullName>
    </recommendedName>
</protein>
<gene>
    <name evidence="1" type="ORF">Fot_31632</name>
</gene>
<organism evidence="1 2">
    <name type="scientific">Forsythia ovata</name>
    <dbReference type="NCBI Taxonomy" id="205694"/>
    <lineage>
        <taxon>Eukaryota</taxon>
        <taxon>Viridiplantae</taxon>
        <taxon>Streptophyta</taxon>
        <taxon>Embryophyta</taxon>
        <taxon>Tracheophyta</taxon>
        <taxon>Spermatophyta</taxon>
        <taxon>Magnoliopsida</taxon>
        <taxon>eudicotyledons</taxon>
        <taxon>Gunneridae</taxon>
        <taxon>Pentapetalae</taxon>
        <taxon>asterids</taxon>
        <taxon>lamiids</taxon>
        <taxon>Lamiales</taxon>
        <taxon>Oleaceae</taxon>
        <taxon>Forsythieae</taxon>
        <taxon>Forsythia</taxon>
    </lineage>
</organism>
<dbReference type="Gene3D" id="3.30.160.20">
    <property type="match status" value="1"/>
</dbReference>
<dbReference type="PANTHER" id="PTHR33913">
    <property type="entry name" value="ALEURONE LAYER MORPHOGENESIS PROTEIN"/>
    <property type="match status" value="1"/>
</dbReference>